<dbReference type="Gene3D" id="3.10.450.50">
    <property type="match status" value="1"/>
</dbReference>
<protein>
    <submittedName>
        <fullName evidence="1">Nuclear transport factor 2 family protein</fullName>
    </submittedName>
</protein>
<dbReference type="RefSeq" id="WP_097996486.1">
    <property type="nucleotide sequence ID" value="NZ_WBPI01000027.1"/>
</dbReference>
<evidence type="ECO:0000313" key="1">
    <source>
        <dbReference type="EMBL" id="KAB2446135.1"/>
    </source>
</evidence>
<comment type="caution">
    <text evidence="1">The sequence shown here is derived from an EMBL/GenBank/DDBJ whole genome shotgun (WGS) entry which is preliminary data.</text>
</comment>
<organism evidence="1 2">
    <name type="scientific">Bacillus cereus</name>
    <dbReference type="NCBI Taxonomy" id="1396"/>
    <lineage>
        <taxon>Bacteria</taxon>
        <taxon>Bacillati</taxon>
        <taxon>Bacillota</taxon>
        <taxon>Bacilli</taxon>
        <taxon>Bacillales</taxon>
        <taxon>Bacillaceae</taxon>
        <taxon>Bacillus</taxon>
        <taxon>Bacillus cereus group</taxon>
    </lineage>
</organism>
<dbReference type="AlphaFoldDB" id="A0AAN5XJ46"/>
<accession>A0AAN5XJ46</accession>
<evidence type="ECO:0000313" key="2">
    <source>
        <dbReference type="Proteomes" id="UP000461739"/>
    </source>
</evidence>
<name>A0AAN5XJ46_BACCE</name>
<dbReference type="Proteomes" id="UP000461739">
    <property type="component" value="Unassembled WGS sequence"/>
</dbReference>
<dbReference type="EMBL" id="WBPI01000027">
    <property type="protein sequence ID" value="KAB2446135.1"/>
    <property type="molecule type" value="Genomic_DNA"/>
</dbReference>
<proteinExistence type="predicted"/>
<reference evidence="1 2" key="1">
    <citation type="submission" date="2019-10" db="EMBL/GenBank/DDBJ databases">
        <title>Bacillus from the desert of Cuatro Cinegas, Coahuila.</title>
        <authorList>
            <person name="Olmedo-Alvarez G."/>
            <person name="Saldana S."/>
            <person name="Barcelo D."/>
        </authorList>
    </citation>
    <scope>NUCLEOTIDE SEQUENCE [LARGE SCALE GENOMIC DNA]</scope>
    <source>
        <strain evidence="1 2">CH316_11T</strain>
    </source>
</reference>
<gene>
    <name evidence="1" type="ORF">F8165_28985</name>
</gene>
<dbReference type="InterPro" id="IPR032710">
    <property type="entry name" value="NTF2-like_dom_sf"/>
</dbReference>
<dbReference type="SUPFAM" id="SSF54427">
    <property type="entry name" value="NTF2-like"/>
    <property type="match status" value="1"/>
</dbReference>
<sequence>MGKLTDKNNEQVINAWEKAFAEKSPNAFAEALSENVILEAAVLYCPILGREKVKKVMSAASNIYDSVTFTNYAYTDFKQYIEWEAKAFGDVMLAGITILTRNHDNSISHIAINHRPLGNGLRFSAVLGERLRGEIDSIHFYQILEQ</sequence>